<protein>
    <submittedName>
        <fullName evidence="1">Uncharacterized protein</fullName>
    </submittedName>
</protein>
<dbReference type="EMBL" id="JAEMHK010000003">
    <property type="protein sequence ID" value="MBJ6799734.1"/>
    <property type="molecule type" value="Genomic_DNA"/>
</dbReference>
<gene>
    <name evidence="1" type="ORF">JFN90_06240</name>
</gene>
<evidence type="ECO:0000313" key="1">
    <source>
        <dbReference type="EMBL" id="MBJ6799734.1"/>
    </source>
</evidence>
<sequence length="196" mass="22322">MEELTGWAYAGVFPRLNAQVVVDGINRVFRETSLGSMKMSRKRIVLTTFLPERSPQVATAGLPDLACAVRKPYPAVIQEIRECQGNSRRPGSELWRNLVRFETRRVPSPRRTEPIAIEGDFTDRQELNDRIEELLSLWNRGDRSCYPGGKPGCAPLERLHQILSEKQIQFKKKKIPPIRLITPKISGSSDVPRFPE</sequence>
<proteinExistence type="predicted"/>
<dbReference type="RefSeq" id="WP_199394236.1">
    <property type="nucleotide sequence ID" value="NZ_JAEMHK010000003.1"/>
</dbReference>
<accession>A0ABS0YP81</accession>
<reference evidence="1 2" key="1">
    <citation type="submission" date="2020-12" db="EMBL/GenBank/DDBJ databases">
        <title>Geomonas sp. Red259, isolated from paddy soil.</title>
        <authorList>
            <person name="Xu Z."/>
            <person name="Zhang Z."/>
            <person name="Masuda Y."/>
            <person name="Itoh H."/>
            <person name="Senoo K."/>
        </authorList>
    </citation>
    <scope>NUCLEOTIDE SEQUENCE [LARGE SCALE GENOMIC DNA]</scope>
    <source>
        <strain evidence="1 2">Red259</strain>
    </source>
</reference>
<evidence type="ECO:0000313" key="2">
    <source>
        <dbReference type="Proteomes" id="UP000641025"/>
    </source>
</evidence>
<name>A0ABS0YP81_9BACT</name>
<organism evidence="1 2">
    <name type="scientific">Geomonas propionica</name>
    <dbReference type="NCBI Taxonomy" id="2798582"/>
    <lineage>
        <taxon>Bacteria</taxon>
        <taxon>Pseudomonadati</taxon>
        <taxon>Thermodesulfobacteriota</taxon>
        <taxon>Desulfuromonadia</taxon>
        <taxon>Geobacterales</taxon>
        <taxon>Geobacteraceae</taxon>
        <taxon>Geomonas</taxon>
    </lineage>
</organism>
<keyword evidence="2" id="KW-1185">Reference proteome</keyword>
<dbReference type="Proteomes" id="UP000641025">
    <property type="component" value="Unassembled WGS sequence"/>
</dbReference>
<comment type="caution">
    <text evidence="1">The sequence shown here is derived from an EMBL/GenBank/DDBJ whole genome shotgun (WGS) entry which is preliminary data.</text>
</comment>